<feature type="transmembrane region" description="Helical" evidence="5">
    <location>
        <begin position="361"/>
        <end position="383"/>
    </location>
</feature>
<feature type="domain" description="Major facilitator superfamily (MFS) profile" evidence="6">
    <location>
        <begin position="94"/>
        <end position="507"/>
    </location>
</feature>
<sequence>MAAAVDATSPVIGLIRLNSLVRSPAVAAIDLSPRLRIVMCHNKMDIAPQALSQNVAPYNIYDQKRASANGWERSRMDPRKIIDEERMSGFQWSVVAIMVGLLALDGFDVLSISFASPGIAADWGIDRAELGIVLSMELVGMAIGSVLIGRIADNVGRRATILGCLTIMAAGMFAAATSPDITMLCIWRVLTGLGLGGMLAATNAATAEVANNRFRSLCVILMAAGYPLGNIIGGSVAAALLTAYDWRSVFIFGGVASLLFIPIVWFYAPESIAFHMHRRSADSLDKINATLRRMGHPEIGEMPAESSEERAVRSDGKTLMAPAFRMQTILLTLVYFMHIMTFYFILKWIPKIVADMGHEPSAAAGVLVSASVGGLIGSGLLGLATLRANVFWLTIGAMLLSCGLVIGFGRSPTDIASLSLIVALAGCATNAGIVGLYAIIALAFPTSLRATATGAVIGFGRGGSALAPVLAGFLFAAGYMLDTVALTMALGSMLAAFILIYVRRIARDF</sequence>
<feature type="transmembrane region" description="Helical" evidence="5">
    <location>
        <begin position="249"/>
        <end position="268"/>
    </location>
</feature>
<dbReference type="SUPFAM" id="SSF103473">
    <property type="entry name" value="MFS general substrate transporter"/>
    <property type="match status" value="1"/>
</dbReference>
<keyword evidence="8" id="KW-1185">Reference proteome</keyword>
<dbReference type="InterPro" id="IPR036259">
    <property type="entry name" value="MFS_trans_sf"/>
</dbReference>
<dbReference type="InterPro" id="IPR020846">
    <property type="entry name" value="MFS_dom"/>
</dbReference>
<evidence type="ECO:0000256" key="3">
    <source>
        <dbReference type="ARBA" id="ARBA00022989"/>
    </source>
</evidence>
<evidence type="ECO:0000256" key="4">
    <source>
        <dbReference type="ARBA" id="ARBA00023136"/>
    </source>
</evidence>
<keyword evidence="4 5" id="KW-0472">Membrane</keyword>
<comment type="subcellular location">
    <subcellularLocation>
        <location evidence="1">Membrane</location>
        <topology evidence="1">Multi-pass membrane protein</topology>
    </subcellularLocation>
</comment>
<organism evidence="7 8">
    <name type="scientific">Pelagerythrobacter marensis</name>
    <dbReference type="NCBI Taxonomy" id="543877"/>
    <lineage>
        <taxon>Bacteria</taxon>
        <taxon>Pseudomonadati</taxon>
        <taxon>Pseudomonadota</taxon>
        <taxon>Alphaproteobacteria</taxon>
        <taxon>Sphingomonadales</taxon>
        <taxon>Erythrobacteraceae</taxon>
        <taxon>Pelagerythrobacter</taxon>
    </lineage>
</organism>
<feature type="transmembrane region" description="Helical" evidence="5">
    <location>
        <begin position="415"/>
        <end position="444"/>
    </location>
</feature>
<dbReference type="RefSeq" id="WP_338446380.1">
    <property type="nucleotide sequence ID" value="NZ_CP144918.1"/>
</dbReference>
<dbReference type="InterPro" id="IPR011701">
    <property type="entry name" value="MFS"/>
</dbReference>
<protein>
    <submittedName>
        <fullName evidence="7">MFS transporter</fullName>
    </submittedName>
</protein>
<evidence type="ECO:0000259" key="6">
    <source>
        <dbReference type="PROSITE" id="PS50850"/>
    </source>
</evidence>
<dbReference type="Proteomes" id="UP001335183">
    <property type="component" value="Chromosome"/>
</dbReference>
<feature type="transmembrane region" description="Helical" evidence="5">
    <location>
        <begin position="181"/>
        <end position="205"/>
    </location>
</feature>
<evidence type="ECO:0000313" key="8">
    <source>
        <dbReference type="Proteomes" id="UP001335183"/>
    </source>
</evidence>
<feature type="transmembrane region" description="Helical" evidence="5">
    <location>
        <begin position="329"/>
        <end position="349"/>
    </location>
</feature>
<gene>
    <name evidence="7" type="ORF">V5F89_00870</name>
</gene>
<dbReference type="Pfam" id="PF07690">
    <property type="entry name" value="MFS_1"/>
    <property type="match status" value="1"/>
</dbReference>
<reference evidence="7 8" key="1">
    <citation type="submission" date="2024-02" db="EMBL/GenBank/DDBJ databases">
        <title>The whole genome sequence of five bacterial samples isolated from Abu Dhabi Sabkha-shore region.</title>
        <authorList>
            <person name="Sudalaimuthuasari N."/>
            <person name="Sarfraz B."/>
            <person name="Tuyisabe J.D."/>
            <person name="Mugisha Ntwali L.D.M."/>
            <person name="Ali A.I.A.A."/>
            <person name="Almansoori S.Z.A."/>
            <person name="Alajami H.S.A."/>
            <person name="Almeqbaali A.A.S."/>
            <person name="Kundu B."/>
            <person name="Saeed E.E."/>
            <person name="Sukumarinath V."/>
            <person name="Mishra A.K."/>
            <person name="Hazzouri K.M."/>
            <person name="Almaskari R."/>
            <person name="Sharma A.K."/>
            <person name="Amiri K.M.A."/>
        </authorList>
    </citation>
    <scope>NUCLEOTIDE SEQUENCE [LARGE SCALE GENOMIC DNA]</scope>
    <source>
        <strain evidence="8">kcgeb_sd</strain>
    </source>
</reference>
<dbReference type="Gene3D" id="1.20.1250.20">
    <property type="entry name" value="MFS general substrate transporter like domains"/>
    <property type="match status" value="1"/>
</dbReference>
<evidence type="ECO:0000256" key="1">
    <source>
        <dbReference type="ARBA" id="ARBA00004141"/>
    </source>
</evidence>
<dbReference type="EMBL" id="CP144918">
    <property type="protein sequence ID" value="WWA47490.1"/>
    <property type="molecule type" value="Genomic_DNA"/>
</dbReference>
<evidence type="ECO:0000256" key="2">
    <source>
        <dbReference type="ARBA" id="ARBA00022692"/>
    </source>
</evidence>
<keyword evidence="2 5" id="KW-0812">Transmembrane</keyword>
<evidence type="ECO:0000256" key="5">
    <source>
        <dbReference type="SAM" id="Phobius"/>
    </source>
</evidence>
<feature type="transmembrane region" description="Helical" evidence="5">
    <location>
        <begin position="89"/>
        <end position="110"/>
    </location>
</feature>
<name>A0ABZ2DAW1_9SPHN</name>
<feature type="transmembrane region" description="Helical" evidence="5">
    <location>
        <begin position="456"/>
        <end position="477"/>
    </location>
</feature>
<feature type="transmembrane region" description="Helical" evidence="5">
    <location>
        <begin position="217"/>
        <end position="243"/>
    </location>
</feature>
<proteinExistence type="predicted"/>
<accession>A0ABZ2DAW1</accession>
<feature type="transmembrane region" description="Helical" evidence="5">
    <location>
        <begin position="130"/>
        <end position="152"/>
    </location>
</feature>
<evidence type="ECO:0000313" key="7">
    <source>
        <dbReference type="EMBL" id="WWA47490.1"/>
    </source>
</evidence>
<keyword evidence="3 5" id="KW-1133">Transmembrane helix</keyword>
<dbReference type="InterPro" id="IPR005829">
    <property type="entry name" value="Sugar_transporter_CS"/>
</dbReference>
<feature type="transmembrane region" description="Helical" evidence="5">
    <location>
        <begin position="159"/>
        <end position="175"/>
    </location>
</feature>
<feature type="transmembrane region" description="Helical" evidence="5">
    <location>
        <begin position="483"/>
        <end position="502"/>
    </location>
</feature>
<dbReference type="PROSITE" id="PS50850">
    <property type="entry name" value="MFS"/>
    <property type="match status" value="1"/>
</dbReference>
<dbReference type="PROSITE" id="PS00216">
    <property type="entry name" value="SUGAR_TRANSPORT_1"/>
    <property type="match status" value="1"/>
</dbReference>
<feature type="transmembrane region" description="Helical" evidence="5">
    <location>
        <begin position="390"/>
        <end position="409"/>
    </location>
</feature>
<dbReference type="PANTHER" id="PTHR23508:SF10">
    <property type="entry name" value="CARBOXYLIC ACID TRANSPORTER PROTEIN HOMOLOG"/>
    <property type="match status" value="1"/>
</dbReference>
<dbReference type="PANTHER" id="PTHR23508">
    <property type="entry name" value="CARBOXYLIC ACID TRANSPORTER PROTEIN HOMOLOG"/>
    <property type="match status" value="1"/>
</dbReference>